<dbReference type="GO" id="GO:0004830">
    <property type="term" value="F:tryptophan-tRNA ligase activity"/>
    <property type="evidence" value="ECO:0007669"/>
    <property type="project" value="UniProtKB-EC"/>
</dbReference>
<dbReference type="Pfam" id="PF00579">
    <property type="entry name" value="tRNA-synt_1b"/>
    <property type="match status" value="1"/>
</dbReference>
<feature type="binding site" evidence="8">
    <location>
        <begin position="144"/>
        <end position="146"/>
    </location>
    <ligand>
        <name>ATP</name>
        <dbReference type="ChEBI" id="CHEBI:30616"/>
    </ligand>
</feature>
<dbReference type="NCBIfam" id="TIGR00233">
    <property type="entry name" value="trpS"/>
    <property type="match status" value="1"/>
</dbReference>
<sequence length="327" mass="36575">MKRVLSGMQSSGQLTIGNYIGALRNYVKLQHLHRCYFMVVDMHAITVPQDPAALKEQTESIAALYIAAGLDPNKASIFLQSHVHAHAELGWIMTTLTHMGELERMTQFKDKSEGKESVGAGLFTYPSLMAADILLYNADLIPVGDDQKQHLELTRDLANRFNNRFGDMFVMPQPYMPEIGARIMSLDDASKKMSKSSPNAGSYIAMLDDPAVIRKKLSRAVTDSGREVKYDPQNKPEVSNLISIYSHFAEMSVVEIEAKYDGQGYGPFKKDLAEQIVAVLEPIQQRYQEIRKSGEIFDILRKGAKEAAEVADQTLLEVKKRMGFVVI</sequence>
<dbReference type="InterPro" id="IPR002305">
    <property type="entry name" value="aa-tRNA-synth_Ic"/>
</dbReference>
<dbReference type="InterPro" id="IPR024109">
    <property type="entry name" value="Trp-tRNA-ligase_bac-type"/>
</dbReference>
<dbReference type="Gene3D" id="3.40.50.620">
    <property type="entry name" value="HUPs"/>
    <property type="match status" value="1"/>
</dbReference>
<evidence type="ECO:0000256" key="4">
    <source>
        <dbReference type="ARBA" id="ARBA00022840"/>
    </source>
</evidence>
<keyword evidence="6 8" id="KW-0030">Aminoacyl-tRNA synthetase</keyword>
<evidence type="ECO:0000256" key="9">
    <source>
        <dbReference type="RuleBase" id="RU363036"/>
    </source>
</evidence>
<keyword evidence="2 8" id="KW-0436">Ligase</keyword>
<dbReference type="EC" id="6.1.1.2" evidence="8"/>
<evidence type="ECO:0000256" key="2">
    <source>
        <dbReference type="ARBA" id="ARBA00022598"/>
    </source>
</evidence>
<dbReference type="RefSeq" id="WP_167062346.1">
    <property type="nucleotide sequence ID" value="NZ_JAAOZR010000024.1"/>
</dbReference>
<feature type="binding site" evidence="8">
    <location>
        <begin position="192"/>
        <end position="196"/>
    </location>
    <ligand>
        <name>ATP</name>
        <dbReference type="ChEBI" id="CHEBI:30616"/>
    </ligand>
</feature>
<evidence type="ECO:0000256" key="5">
    <source>
        <dbReference type="ARBA" id="ARBA00022917"/>
    </source>
</evidence>
<keyword evidence="5 8" id="KW-0648">Protein biosynthesis</keyword>
<organism evidence="10 11">
    <name type="scientific">Paenibacillus aceris</name>
    <dbReference type="NCBI Taxonomy" id="869555"/>
    <lineage>
        <taxon>Bacteria</taxon>
        <taxon>Bacillati</taxon>
        <taxon>Bacillota</taxon>
        <taxon>Bacilli</taxon>
        <taxon>Bacillales</taxon>
        <taxon>Paenibacillaceae</taxon>
        <taxon>Paenibacillus</taxon>
    </lineage>
</organism>
<reference evidence="10 11" key="1">
    <citation type="submission" date="2021-03" db="EMBL/GenBank/DDBJ databases">
        <title>Genomic Encyclopedia of Type Strains, Phase IV (KMG-IV): sequencing the most valuable type-strain genomes for metagenomic binning, comparative biology and taxonomic classification.</title>
        <authorList>
            <person name="Goeker M."/>
        </authorList>
    </citation>
    <scope>NUCLEOTIDE SEQUENCE [LARGE SCALE GENOMIC DNA]</scope>
    <source>
        <strain evidence="10 11">DSM 24950</strain>
    </source>
</reference>
<keyword evidence="4 8" id="KW-0067">ATP-binding</keyword>
<dbReference type="SUPFAM" id="SSF52374">
    <property type="entry name" value="Nucleotidylyl transferase"/>
    <property type="match status" value="1"/>
</dbReference>
<dbReference type="InterPro" id="IPR002306">
    <property type="entry name" value="Trp-tRNA-ligase"/>
</dbReference>
<comment type="similarity">
    <text evidence="1 8 9">Belongs to the class-I aminoacyl-tRNA synthetase family.</text>
</comment>
<dbReference type="HAMAP" id="MF_00140_B">
    <property type="entry name" value="Trp_tRNA_synth_B"/>
    <property type="match status" value="1"/>
</dbReference>
<dbReference type="PRINTS" id="PR01039">
    <property type="entry name" value="TRNASYNTHTRP"/>
</dbReference>
<evidence type="ECO:0000256" key="1">
    <source>
        <dbReference type="ARBA" id="ARBA00005594"/>
    </source>
</evidence>
<evidence type="ECO:0000313" key="10">
    <source>
        <dbReference type="EMBL" id="MBP1962580.1"/>
    </source>
</evidence>
<dbReference type="Proteomes" id="UP001519344">
    <property type="component" value="Unassembled WGS sequence"/>
</dbReference>
<dbReference type="CDD" id="cd00806">
    <property type="entry name" value="TrpRS_core"/>
    <property type="match status" value="1"/>
</dbReference>
<feature type="binding site" evidence="8">
    <location>
        <position position="132"/>
    </location>
    <ligand>
        <name>L-tryptophan</name>
        <dbReference type="ChEBI" id="CHEBI:57912"/>
    </ligand>
</feature>
<feature type="short sequence motif" description="'HIGH' region" evidence="8">
    <location>
        <begin position="10"/>
        <end position="18"/>
    </location>
</feature>
<gene>
    <name evidence="8" type="primary">trpS</name>
    <name evidence="10" type="ORF">J2Z65_001779</name>
</gene>
<keyword evidence="11" id="KW-1185">Reference proteome</keyword>
<evidence type="ECO:0000256" key="6">
    <source>
        <dbReference type="ARBA" id="ARBA00023146"/>
    </source>
</evidence>
<proteinExistence type="inferred from homology"/>
<dbReference type="EMBL" id="JAGGKV010000003">
    <property type="protein sequence ID" value="MBP1962580.1"/>
    <property type="molecule type" value="Genomic_DNA"/>
</dbReference>
<evidence type="ECO:0000256" key="8">
    <source>
        <dbReference type="HAMAP-Rule" id="MF_00140"/>
    </source>
</evidence>
<protein>
    <recommendedName>
        <fullName evidence="8">Tryptophan--tRNA ligase</fullName>
        <ecNumber evidence="8">6.1.1.2</ecNumber>
    </recommendedName>
    <alternativeName>
        <fullName evidence="8">Tryptophanyl-tRNA synthetase</fullName>
        <shortName evidence="8">TrpRS</shortName>
    </alternativeName>
</protein>
<dbReference type="InterPro" id="IPR014729">
    <property type="entry name" value="Rossmann-like_a/b/a_fold"/>
</dbReference>
<feature type="short sequence motif" description="'KMSKS' region" evidence="8">
    <location>
        <begin position="192"/>
        <end position="196"/>
    </location>
</feature>
<accession>A0ABS4HVK8</accession>
<evidence type="ECO:0000313" key="11">
    <source>
        <dbReference type="Proteomes" id="UP001519344"/>
    </source>
</evidence>
<feature type="binding site" evidence="8">
    <location>
        <begin position="9"/>
        <end position="11"/>
    </location>
    <ligand>
        <name>ATP</name>
        <dbReference type="ChEBI" id="CHEBI:30616"/>
    </ligand>
</feature>
<evidence type="ECO:0000256" key="3">
    <source>
        <dbReference type="ARBA" id="ARBA00022741"/>
    </source>
</evidence>
<dbReference type="PANTHER" id="PTHR43766:SF1">
    <property type="entry name" value="TRYPTOPHAN--TRNA LIGASE, MITOCHONDRIAL"/>
    <property type="match status" value="1"/>
</dbReference>
<comment type="subunit">
    <text evidence="8">Homodimer.</text>
</comment>
<dbReference type="PANTHER" id="PTHR43766">
    <property type="entry name" value="TRYPTOPHAN--TRNA LIGASE, MITOCHONDRIAL"/>
    <property type="match status" value="1"/>
</dbReference>
<comment type="catalytic activity">
    <reaction evidence="7 8">
        <text>tRNA(Trp) + L-tryptophan + ATP = L-tryptophyl-tRNA(Trp) + AMP + diphosphate + H(+)</text>
        <dbReference type="Rhea" id="RHEA:24080"/>
        <dbReference type="Rhea" id="RHEA-COMP:9671"/>
        <dbReference type="Rhea" id="RHEA-COMP:9705"/>
        <dbReference type="ChEBI" id="CHEBI:15378"/>
        <dbReference type="ChEBI" id="CHEBI:30616"/>
        <dbReference type="ChEBI" id="CHEBI:33019"/>
        <dbReference type="ChEBI" id="CHEBI:57912"/>
        <dbReference type="ChEBI" id="CHEBI:78442"/>
        <dbReference type="ChEBI" id="CHEBI:78535"/>
        <dbReference type="ChEBI" id="CHEBI:456215"/>
        <dbReference type="EC" id="6.1.1.2"/>
    </reaction>
</comment>
<dbReference type="InterPro" id="IPR050203">
    <property type="entry name" value="Trp-tRNA_synthetase"/>
</dbReference>
<dbReference type="Gene3D" id="1.10.240.10">
    <property type="entry name" value="Tyrosyl-Transfer RNA Synthetase"/>
    <property type="match status" value="1"/>
</dbReference>
<name>A0ABS4HVK8_9BACL</name>
<keyword evidence="3 8" id="KW-0547">Nucleotide-binding</keyword>
<feature type="binding site" evidence="8">
    <location>
        <begin position="17"/>
        <end position="18"/>
    </location>
    <ligand>
        <name>ATP</name>
        <dbReference type="ChEBI" id="CHEBI:30616"/>
    </ligand>
</feature>
<evidence type="ECO:0000256" key="7">
    <source>
        <dbReference type="ARBA" id="ARBA00049929"/>
    </source>
</evidence>
<comment type="function">
    <text evidence="8">Catalyzes the attachment of tryptophan to tRNA(Trp).</text>
</comment>
<comment type="subcellular location">
    <subcellularLocation>
        <location evidence="8">Cytoplasm</location>
    </subcellularLocation>
</comment>
<keyword evidence="8" id="KW-0963">Cytoplasm</keyword>
<feature type="binding site" evidence="8">
    <location>
        <position position="183"/>
    </location>
    <ligand>
        <name>ATP</name>
        <dbReference type="ChEBI" id="CHEBI:30616"/>
    </ligand>
</feature>
<comment type="caution">
    <text evidence="10">The sequence shown here is derived from an EMBL/GenBank/DDBJ whole genome shotgun (WGS) entry which is preliminary data.</text>
</comment>